<dbReference type="RefSeq" id="WP_184890081.1">
    <property type="nucleotide sequence ID" value="NZ_BAAAHD010000012.1"/>
</dbReference>
<evidence type="ECO:0000313" key="4">
    <source>
        <dbReference type="Proteomes" id="UP001501427"/>
    </source>
</evidence>
<accession>A0A7W7N1D2</accession>
<protein>
    <submittedName>
        <fullName evidence="2">Uncharacterized protein</fullName>
    </submittedName>
</protein>
<keyword evidence="4" id="KW-1185">Reference proteome</keyword>
<reference evidence="2 3" key="2">
    <citation type="submission" date="2020-08" db="EMBL/GenBank/DDBJ databases">
        <title>Sequencing the genomes of 1000 actinobacteria strains.</title>
        <authorList>
            <person name="Klenk H.-P."/>
        </authorList>
    </citation>
    <scope>NUCLEOTIDE SEQUENCE [LARGE SCALE GENOMIC DNA]</scope>
    <source>
        <strain evidence="2 3">DSM 44772</strain>
    </source>
</reference>
<dbReference type="Proteomes" id="UP000549343">
    <property type="component" value="Unassembled WGS sequence"/>
</dbReference>
<dbReference type="EMBL" id="BAAAHD010000012">
    <property type="protein sequence ID" value="GAA0553579.1"/>
    <property type="molecule type" value="Genomic_DNA"/>
</dbReference>
<dbReference type="AlphaFoldDB" id="A0A7W7N1D2"/>
<dbReference type="EMBL" id="JACHMV010000001">
    <property type="protein sequence ID" value="MBB4778853.1"/>
    <property type="molecule type" value="Genomic_DNA"/>
</dbReference>
<dbReference type="Proteomes" id="UP001501427">
    <property type="component" value="Unassembled WGS sequence"/>
</dbReference>
<sequence length="283" mass="30828">MSAGSIGKYLYWSGRRIEAFAADNGLDLGPKRQLSIKSPGSIGGVPVPQVELAGGEKKQRNLRRAAAVIEKALGDQAVSTFADPPPALFAKGVGQVSFAKFVGGPASDKAALLHTRTRSTSGQRVELCLFGSLDNTAGFRTSDALDTGWSSSASQAIEELLQSHGRQNSSQWDDEESRAVEALKIALNQGITGGIAEHENRPWTRGYTLGHARNCEWLAEIYTDVILDGHRWDFRGSLAGAERIMVGVPLWVRTASPNSIVRYAEMRRDASEPPTRRWRRRLG</sequence>
<reference evidence="1" key="3">
    <citation type="submission" date="2023-12" db="EMBL/GenBank/DDBJ databases">
        <authorList>
            <person name="Sun Q."/>
            <person name="Inoue M."/>
        </authorList>
    </citation>
    <scope>NUCLEOTIDE SEQUENCE</scope>
    <source>
        <strain evidence="1">JCM 10667</strain>
    </source>
</reference>
<comment type="caution">
    <text evidence="2">The sequence shown here is derived from an EMBL/GenBank/DDBJ whole genome shotgun (WGS) entry which is preliminary data.</text>
</comment>
<evidence type="ECO:0000313" key="2">
    <source>
        <dbReference type="EMBL" id="MBB4778853.1"/>
    </source>
</evidence>
<organism evidence="2 3">
    <name type="scientific">Actinomadura livida</name>
    <dbReference type="NCBI Taxonomy" id="79909"/>
    <lineage>
        <taxon>Bacteria</taxon>
        <taxon>Bacillati</taxon>
        <taxon>Actinomycetota</taxon>
        <taxon>Actinomycetes</taxon>
        <taxon>Streptosporangiales</taxon>
        <taxon>Thermomonosporaceae</taxon>
        <taxon>Actinomadura</taxon>
    </lineage>
</organism>
<evidence type="ECO:0000313" key="1">
    <source>
        <dbReference type="EMBL" id="GAA0553579.1"/>
    </source>
</evidence>
<evidence type="ECO:0000313" key="3">
    <source>
        <dbReference type="Proteomes" id="UP000549343"/>
    </source>
</evidence>
<proteinExistence type="predicted"/>
<reference evidence="1 4" key="1">
    <citation type="journal article" date="2019" name="Int. J. Syst. Evol. Microbiol.">
        <title>The Global Catalogue of Microorganisms (GCM) 10K type strain sequencing project: providing services to taxonomists for standard genome sequencing and annotation.</title>
        <authorList>
            <consortium name="The Broad Institute Genomics Platform"/>
            <consortium name="The Broad Institute Genome Sequencing Center for Infectious Disease"/>
            <person name="Wu L."/>
            <person name="Ma J."/>
        </authorList>
    </citation>
    <scope>NUCLEOTIDE SEQUENCE [LARGE SCALE GENOMIC DNA]</scope>
    <source>
        <strain evidence="1 4">JCM 10667</strain>
    </source>
</reference>
<name>A0A7W7N1D2_9ACTN</name>
<gene>
    <name evidence="2" type="ORF">F4557_007271</name>
    <name evidence="1" type="ORF">GCM10009546_14560</name>
</gene>